<feature type="transmembrane region" description="Helical" evidence="9">
    <location>
        <begin position="233"/>
        <end position="251"/>
    </location>
</feature>
<dbReference type="InterPro" id="IPR004685">
    <property type="entry name" value="Brnchd-chn_aa_trnsp_Livcs"/>
</dbReference>
<dbReference type="GO" id="GO:0015188">
    <property type="term" value="F:L-isoleucine transmembrane transporter activity"/>
    <property type="evidence" value="ECO:0007669"/>
    <property type="project" value="TreeGrafter"/>
</dbReference>
<name>A0A2S0L4S4_9FIRM</name>
<dbReference type="Pfam" id="PF05525">
    <property type="entry name" value="Branch_AA_trans"/>
    <property type="match status" value="1"/>
</dbReference>
<keyword evidence="6 9" id="KW-0029">Amino-acid transport</keyword>
<keyword evidence="8 9" id="KW-0472">Membrane</keyword>
<dbReference type="GO" id="GO:0005304">
    <property type="term" value="F:L-valine transmembrane transporter activity"/>
    <property type="evidence" value="ECO:0007669"/>
    <property type="project" value="TreeGrafter"/>
</dbReference>
<evidence type="ECO:0000256" key="7">
    <source>
        <dbReference type="ARBA" id="ARBA00022989"/>
    </source>
</evidence>
<feature type="transmembrane region" description="Helical" evidence="9">
    <location>
        <begin position="276"/>
        <end position="303"/>
    </location>
</feature>
<keyword evidence="5 9" id="KW-0812">Transmembrane</keyword>
<sequence>MKDNSKPKAKGPIIVTMGLALFATQFGAGNLIFPPFLGQQTGSNWLVGFLGFFIMDVGLAALAIYSVVANREGTVDGVTNKIGTIPGKVFVSIILLLLGPIICIPRTSATTYEMGIKGLLPGVPLWAFSLVFFAVTAILALNPSGVVDVIGKFLTPLLLLVMVILIILGIVNPIGAPIGTKDLVPFQTGIVNGYQTLDGIGGVTVTIILIVAAKKYGFTDKKDVKQLVAGADIISTVLLGLVYGGLTFLGASTTSDSHFAGLAQAPLLIAITNRLLGGWGVIALAIIILLACLTTSIGLSSVIGDYFAGLSNGKVSYRTVILVTIGFSFFMSNLGLDKIIALAAPILSAFYPPLIVLVIFAVLDNWITSKYVGGVAAYAAFATSLLSVLNGFGLPFGFVGSLPFTKLALGWVVPALVGAVVGCIYSATRKDELKLSN</sequence>
<evidence type="ECO:0000313" key="10">
    <source>
        <dbReference type="EMBL" id="AVM48290.1"/>
    </source>
</evidence>
<gene>
    <name evidence="10" type="primary">brnQ</name>
    <name evidence="10" type="ORF">C5Q96_05290</name>
</gene>
<evidence type="ECO:0000256" key="6">
    <source>
        <dbReference type="ARBA" id="ARBA00022970"/>
    </source>
</evidence>
<evidence type="ECO:0000256" key="2">
    <source>
        <dbReference type="ARBA" id="ARBA00008540"/>
    </source>
</evidence>
<reference evidence="11" key="1">
    <citation type="submission" date="2018-02" db="EMBL/GenBank/DDBJ databases">
        <authorList>
            <person name="Holder M.E."/>
            <person name="Ajami N.J."/>
            <person name="Petrosino J.F."/>
        </authorList>
    </citation>
    <scope>NUCLEOTIDE SEQUENCE [LARGE SCALE GENOMIC DNA]</scope>
    <source>
        <strain evidence="11">CCUG 47132</strain>
    </source>
</reference>
<evidence type="ECO:0000256" key="8">
    <source>
        <dbReference type="ARBA" id="ARBA00023136"/>
    </source>
</evidence>
<dbReference type="Proteomes" id="UP000237883">
    <property type="component" value="Chromosome"/>
</dbReference>
<keyword evidence="7 9" id="KW-1133">Transmembrane helix</keyword>
<evidence type="ECO:0000313" key="11">
    <source>
        <dbReference type="Proteomes" id="UP000237883"/>
    </source>
</evidence>
<evidence type="ECO:0000256" key="9">
    <source>
        <dbReference type="RuleBase" id="RU362122"/>
    </source>
</evidence>
<feature type="transmembrane region" description="Helical" evidence="9">
    <location>
        <begin position="12"/>
        <end position="33"/>
    </location>
</feature>
<accession>A0A2S0L4S4</accession>
<keyword evidence="11" id="KW-1185">Reference proteome</keyword>
<feature type="transmembrane region" description="Helical" evidence="9">
    <location>
        <begin position="119"/>
        <end position="141"/>
    </location>
</feature>
<dbReference type="GO" id="GO:0015820">
    <property type="term" value="P:L-leucine transport"/>
    <property type="evidence" value="ECO:0007669"/>
    <property type="project" value="TreeGrafter"/>
</dbReference>
<dbReference type="AlphaFoldDB" id="A0A2S0L4S4"/>
<evidence type="ECO:0000256" key="5">
    <source>
        <dbReference type="ARBA" id="ARBA00022692"/>
    </source>
</evidence>
<dbReference type="RefSeq" id="WP_106057363.1">
    <property type="nucleotide sequence ID" value="NZ_CP027228.1"/>
</dbReference>
<dbReference type="KEGG" id="mdv:C5Q96_05290"/>
<keyword evidence="3 9" id="KW-0813">Transport</keyword>
<comment type="subcellular location">
    <subcellularLocation>
        <location evidence="1 9">Cell membrane</location>
        <topology evidence="1 9">Multi-pass membrane protein</topology>
    </subcellularLocation>
</comment>
<dbReference type="GO" id="GO:0005886">
    <property type="term" value="C:plasma membrane"/>
    <property type="evidence" value="ECO:0007669"/>
    <property type="project" value="UniProtKB-SubCell"/>
</dbReference>
<protein>
    <recommendedName>
        <fullName evidence="9">Branched-chain amino acid transport system carrier protein</fullName>
    </recommendedName>
</protein>
<feature type="transmembrane region" description="Helical" evidence="9">
    <location>
        <begin position="194"/>
        <end position="213"/>
    </location>
</feature>
<dbReference type="GeneID" id="78391673"/>
<dbReference type="GO" id="GO:0015818">
    <property type="term" value="P:isoleucine transport"/>
    <property type="evidence" value="ECO:0007669"/>
    <property type="project" value="TreeGrafter"/>
</dbReference>
<dbReference type="OrthoDB" id="9783920at2"/>
<feature type="transmembrane region" description="Helical" evidence="9">
    <location>
        <begin position="45"/>
        <end position="68"/>
    </location>
</feature>
<dbReference type="PANTHER" id="PTHR30588">
    <property type="entry name" value="BRANCHED-CHAIN AMINO ACID TRANSPORT SYSTEM 2 CARRIER PROTEIN"/>
    <property type="match status" value="1"/>
</dbReference>
<keyword evidence="4" id="KW-1003">Cell membrane</keyword>
<dbReference type="NCBIfam" id="TIGR00796">
    <property type="entry name" value="livcs"/>
    <property type="match status" value="1"/>
</dbReference>
<dbReference type="PANTHER" id="PTHR30588:SF0">
    <property type="entry name" value="BRANCHED-CHAIN AMINO ACID PERMEASE BRNQ"/>
    <property type="match status" value="1"/>
</dbReference>
<feature type="transmembrane region" description="Helical" evidence="9">
    <location>
        <begin position="89"/>
        <end position="107"/>
    </location>
</feature>
<organism evidence="10 11">
    <name type="scientific">Mogibacterium diversum</name>
    <dbReference type="NCBI Taxonomy" id="114527"/>
    <lineage>
        <taxon>Bacteria</taxon>
        <taxon>Bacillati</taxon>
        <taxon>Bacillota</taxon>
        <taxon>Clostridia</taxon>
        <taxon>Peptostreptococcales</taxon>
        <taxon>Anaerovoracaceae</taxon>
        <taxon>Mogibacterium</taxon>
    </lineage>
</organism>
<feature type="transmembrane region" description="Helical" evidence="9">
    <location>
        <begin position="153"/>
        <end position="174"/>
    </location>
</feature>
<feature type="transmembrane region" description="Helical" evidence="9">
    <location>
        <begin position="375"/>
        <end position="396"/>
    </location>
</feature>
<proteinExistence type="inferred from homology"/>
<evidence type="ECO:0000256" key="4">
    <source>
        <dbReference type="ARBA" id="ARBA00022475"/>
    </source>
</evidence>
<feature type="transmembrane region" description="Helical" evidence="9">
    <location>
        <begin position="408"/>
        <end position="427"/>
    </location>
</feature>
<evidence type="ECO:0000256" key="3">
    <source>
        <dbReference type="ARBA" id="ARBA00022448"/>
    </source>
</evidence>
<comment type="similarity">
    <text evidence="2 9">Belongs to the branched chain amino acid transporter family.</text>
</comment>
<feature type="transmembrane region" description="Helical" evidence="9">
    <location>
        <begin position="339"/>
        <end position="363"/>
    </location>
</feature>
<evidence type="ECO:0000256" key="1">
    <source>
        <dbReference type="ARBA" id="ARBA00004651"/>
    </source>
</evidence>
<comment type="function">
    <text evidence="9">Component of the transport system for branched-chain amino acids.</text>
</comment>
<feature type="transmembrane region" description="Helical" evidence="9">
    <location>
        <begin position="315"/>
        <end position="333"/>
    </location>
</feature>
<dbReference type="GO" id="GO:0015190">
    <property type="term" value="F:L-leucine transmembrane transporter activity"/>
    <property type="evidence" value="ECO:0007669"/>
    <property type="project" value="TreeGrafter"/>
</dbReference>
<dbReference type="EMBL" id="CP027228">
    <property type="protein sequence ID" value="AVM48290.1"/>
    <property type="molecule type" value="Genomic_DNA"/>
</dbReference>